<feature type="compositionally biased region" description="Low complexity" evidence="9">
    <location>
        <begin position="677"/>
        <end position="691"/>
    </location>
</feature>
<keyword evidence="3" id="KW-0238">DNA-binding</keyword>
<dbReference type="InterPro" id="IPR000232">
    <property type="entry name" value="HSF_DNA-bd"/>
</dbReference>
<evidence type="ECO:0000256" key="1">
    <source>
        <dbReference type="ARBA" id="ARBA00004123"/>
    </source>
</evidence>
<name>A0A1E3PML6_9ASCO</name>
<dbReference type="Gene3D" id="1.10.10.10">
    <property type="entry name" value="Winged helix-like DNA-binding domain superfamily/Winged helix DNA-binding domain"/>
    <property type="match status" value="1"/>
</dbReference>
<dbReference type="InterPro" id="IPR036390">
    <property type="entry name" value="WH_DNA-bd_sf"/>
</dbReference>
<keyword evidence="5" id="KW-0539">Nucleus</keyword>
<dbReference type="Proteomes" id="UP000095009">
    <property type="component" value="Unassembled WGS sequence"/>
</dbReference>
<feature type="compositionally biased region" description="Basic and acidic residues" evidence="9">
    <location>
        <begin position="389"/>
        <end position="404"/>
    </location>
</feature>
<feature type="compositionally biased region" description="Polar residues" evidence="9">
    <location>
        <begin position="279"/>
        <end position="296"/>
    </location>
</feature>
<feature type="region of interest" description="Disordered" evidence="9">
    <location>
        <begin position="279"/>
        <end position="301"/>
    </location>
</feature>
<dbReference type="Pfam" id="PF00447">
    <property type="entry name" value="HSF_DNA-bind"/>
    <property type="match status" value="1"/>
</dbReference>
<evidence type="ECO:0000256" key="6">
    <source>
        <dbReference type="ARBA" id="ARBA00068818"/>
    </source>
</evidence>
<feature type="region of interest" description="Disordered" evidence="9">
    <location>
        <begin position="525"/>
        <end position="603"/>
    </location>
</feature>
<sequence>MSIELSEQNQHSSTDNLSVNNSNGGTSSKTIQSSFVHKLYSMLNDTTLDHLIKWSPNLDSFIIFPSEEFSKILSQFFKHTNISSFIRQLNMYGFHKVNDNNSANNTTFSASTENALENDHIKEENDNEETASSTNFWEFRHGTGNFKKGDLDSLSLIKRRKSRQYTMNHKISEPIPLRRSVLINPFEGYPPPPTHTAPPSNLHPQFQTHPQIITGLPPVPSASSKMNVSSPRAPDSAINTESLPTGSSTQPANEIHENANVNTAPGSNSVQQQPQISYFSLPHTPSQPANLQSSHGTLPPPNLAYPRSDYPKHSNTISFPVSSSVSNSNGTASIQEYDNIIASLESSVNYLHESHSRLASKNTLHLESLKALYNSFIQMVELIQQLKPDGNESGKEENREDNNDGTRVQPQRNEAKLARVNFEMVNQELFALKSNLEQQSLYILQDDKSYQVPASATSNYFSARYQSSAQEINSPTGGTTNNGSCSSISSQSVYMAPSKFNSLFGAKTSRGRAASAYFDPLAPVSTPTSPSANNMRKDSVCGPPNSVGPVGTTSNPSASIASPSATLKDQSHYFPQTNYLPPPPNHPSQQIPPSSHLQHSATSYSNLPYGSIYSSENTPNLKQSALIANHQIKNKGTGNSEGKIQFSNHGERPGSPSTPISNSSLPTGPPTGLSAGPSTILPSSLISPSVPQNSNFVPRPLSRNKRPVSYPYWHGRSPVNGVSFNGGGIAEAMKFREGVTNGNGNSSSIAGNNQAGSATFSTSENVPFLHPQRRHTSSDVPFASLTCVANTYNQYTANTFASNGHSKSLGSLASMGTANNTEVGTGAGISNTNGLLNSKSSNVLNLLNPDETEEGTALDRKRKRSKTDV</sequence>
<protein>
    <recommendedName>
        <fullName evidence="6">Heat shock transcription factor</fullName>
    </recommendedName>
    <alternativeName>
        <fullName evidence="7">Heat shock factor protein</fullName>
    </alternativeName>
</protein>
<evidence type="ECO:0000256" key="4">
    <source>
        <dbReference type="ARBA" id="ARBA00023163"/>
    </source>
</evidence>
<organism evidence="11 12">
    <name type="scientific">Nadsonia fulvescens var. elongata DSM 6958</name>
    <dbReference type="NCBI Taxonomy" id="857566"/>
    <lineage>
        <taxon>Eukaryota</taxon>
        <taxon>Fungi</taxon>
        <taxon>Dikarya</taxon>
        <taxon>Ascomycota</taxon>
        <taxon>Saccharomycotina</taxon>
        <taxon>Dipodascomycetes</taxon>
        <taxon>Dipodascales</taxon>
        <taxon>Dipodascales incertae sedis</taxon>
        <taxon>Nadsonia</taxon>
    </lineage>
</organism>
<feature type="compositionally biased region" description="Polar residues" evidence="9">
    <location>
        <begin position="221"/>
        <end position="230"/>
    </location>
</feature>
<evidence type="ECO:0000259" key="10">
    <source>
        <dbReference type="PROSITE" id="PS00434"/>
    </source>
</evidence>
<feature type="compositionally biased region" description="Polar residues" evidence="9">
    <location>
        <begin position="202"/>
        <end position="211"/>
    </location>
</feature>
<feature type="region of interest" description="Disordered" evidence="9">
    <location>
        <begin position="1"/>
        <end position="26"/>
    </location>
</feature>
<dbReference type="PANTHER" id="PTHR10015">
    <property type="entry name" value="HEAT SHOCK TRANSCRIPTION FACTOR"/>
    <property type="match status" value="1"/>
</dbReference>
<proteinExistence type="inferred from homology"/>
<evidence type="ECO:0000256" key="8">
    <source>
        <dbReference type="RuleBase" id="RU004020"/>
    </source>
</evidence>
<evidence type="ECO:0000313" key="11">
    <source>
        <dbReference type="EMBL" id="ODQ66686.1"/>
    </source>
</evidence>
<dbReference type="SUPFAM" id="SSF46785">
    <property type="entry name" value="Winged helix' DNA-binding domain"/>
    <property type="match status" value="1"/>
</dbReference>
<dbReference type="FunFam" id="1.10.10.10:FF:000027">
    <property type="entry name" value="Heat shock transcription factor 1"/>
    <property type="match status" value="1"/>
</dbReference>
<dbReference type="GO" id="GO:0003700">
    <property type="term" value="F:DNA-binding transcription factor activity"/>
    <property type="evidence" value="ECO:0007669"/>
    <property type="project" value="InterPro"/>
</dbReference>
<keyword evidence="4" id="KW-0804">Transcription</keyword>
<feature type="compositionally biased region" description="Low complexity" evidence="9">
    <location>
        <begin position="587"/>
        <end position="600"/>
    </location>
</feature>
<feature type="region of interest" description="Disordered" evidence="9">
    <location>
        <begin position="846"/>
        <end position="869"/>
    </location>
</feature>
<dbReference type="GO" id="GO:0043565">
    <property type="term" value="F:sequence-specific DNA binding"/>
    <property type="evidence" value="ECO:0007669"/>
    <property type="project" value="InterPro"/>
</dbReference>
<dbReference type="EMBL" id="KV454408">
    <property type="protein sequence ID" value="ODQ66686.1"/>
    <property type="molecule type" value="Genomic_DNA"/>
</dbReference>
<dbReference type="InterPro" id="IPR036388">
    <property type="entry name" value="WH-like_DNA-bd_sf"/>
</dbReference>
<evidence type="ECO:0000256" key="5">
    <source>
        <dbReference type="ARBA" id="ARBA00023242"/>
    </source>
</evidence>
<dbReference type="SMART" id="SM00415">
    <property type="entry name" value="HSF"/>
    <property type="match status" value="1"/>
</dbReference>
<accession>A0A1E3PML6</accession>
<keyword evidence="12" id="KW-1185">Reference proteome</keyword>
<feature type="domain" description="HSF-type DNA-binding" evidence="10">
    <location>
        <begin position="73"/>
        <end position="97"/>
    </location>
</feature>
<evidence type="ECO:0000313" key="12">
    <source>
        <dbReference type="Proteomes" id="UP000095009"/>
    </source>
</evidence>
<comment type="similarity">
    <text evidence="8">Belongs to the HSF family.</text>
</comment>
<dbReference type="STRING" id="857566.A0A1E3PML6"/>
<dbReference type="PANTHER" id="PTHR10015:SF396">
    <property type="entry name" value="FLOCCULATION SUPPRESSION PROTEIN"/>
    <property type="match status" value="1"/>
</dbReference>
<feature type="region of interest" description="Disordered" evidence="9">
    <location>
        <begin position="187"/>
        <end position="253"/>
    </location>
</feature>
<comment type="subcellular location">
    <subcellularLocation>
        <location evidence="1">Nucleus</location>
    </subcellularLocation>
</comment>
<evidence type="ECO:0000256" key="2">
    <source>
        <dbReference type="ARBA" id="ARBA00023015"/>
    </source>
</evidence>
<reference evidence="11 12" key="1">
    <citation type="journal article" date="2016" name="Proc. Natl. Acad. Sci. U.S.A.">
        <title>Comparative genomics of biotechnologically important yeasts.</title>
        <authorList>
            <person name="Riley R."/>
            <person name="Haridas S."/>
            <person name="Wolfe K.H."/>
            <person name="Lopes M.R."/>
            <person name="Hittinger C.T."/>
            <person name="Goeker M."/>
            <person name="Salamov A.A."/>
            <person name="Wisecaver J.H."/>
            <person name="Long T.M."/>
            <person name="Calvey C.H."/>
            <person name="Aerts A.L."/>
            <person name="Barry K.W."/>
            <person name="Choi C."/>
            <person name="Clum A."/>
            <person name="Coughlan A.Y."/>
            <person name="Deshpande S."/>
            <person name="Douglass A.P."/>
            <person name="Hanson S.J."/>
            <person name="Klenk H.-P."/>
            <person name="LaButti K.M."/>
            <person name="Lapidus A."/>
            <person name="Lindquist E.A."/>
            <person name="Lipzen A.M."/>
            <person name="Meier-Kolthoff J.P."/>
            <person name="Ohm R.A."/>
            <person name="Otillar R.P."/>
            <person name="Pangilinan J.L."/>
            <person name="Peng Y."/>
            <person name="Rokas A."/>
            <person name="Rosa C.A."/>
            <person name="Scheuner C."/>
            <person name="Sibirny A.A."/>
            <person name="Slot J.C."/>
            <person name="Stielow J.B."/>
            <person name="Sun H."/>
            <person name="Kurtzman C.P."/>
            <person name="Blackwell M."/>
            <person name="Grigoriev I.V."/>
            <person name="Jeffries T.W."/>
        </authorList>
    </citation>
    <scope>NUCLEOTIDE SEQUENCE [LARGE SCALE GENOMIC DNA]</scope>
    <source>
        <strain evidence="11 12">DSM 6958</strain>
    </source>
</reference>
<feature type="region of interest" description="Disordered" evidence="9">
    <location>
        <begin position="633"/>
        <end position="702"/>
    </location>
</feature>
<feature type="region of interest" description="Disordered" evidence="9">
    <location>
        <begin position="389"/>
        <end position="412"/>
    </location>
</feature>
<dbReference type="OrthoDB" id="60033at2759"/>
<feature type="compositionally biased region" description="Basic residues" evidence="9">
    <location>
        <begin position="860"/>
        <end position="869"/>
    </location>
</feature>
<dbReference type="PRINTS" id="PR00056">
    <property type="entry name" value="HSFDOMAIN"/>
</dbReference>
<feature type="compositionally biased region" description="Polar residues" evidence="9">
    <location>
        <begin position="237"/>
        <end position="252"/>
    </location>
</feature>
<feature type="compositionally biased region" description="Polar residues" evidence="9">
    <location>
        <begin position="655"/>
        <end position="666"/>
    </location>
</feature>
<dbReference type="AlphaFoldDB" id="A0A1E3PML6"/>
<evidence type="ECO:0000256" key="7">
    <source>
        <dbReference type="ARBA" id="ARBA00084017"/>
    </source>
</evidence>
<feature type="compositionally biased region" description="Polar residues" evidence="9">
    <location>
        <begin position="634"/>
        <end position="648"/>
    </location>
</feature>
<evidence type="ECO:0000256" key="3">
    <source>
        <dbReference type="ARBA" id="ARBA00023125"/>
    </source>
</evidence>
<dbReference type="GO" id="GO:0005634">
    <property type="term" value="C:nucleus"/>
    <property type="evidence" value="ECO:0007669"/>
    <property type="project" value="UniProtKB-SubCell"/>
</dbReference>
<keyword evidence="2" id="KW-0805">Transcription regulation</keyword>
<dbReference type="PROSITE" id="PS00434">
    <property type="entry name" value="HSF_DOMAIN"/>
    <property type="match status" value="1"/>
</dbReference>
<gene>
    <name evidence="11" type="ORF">NADFUDRAFT_65222</name>
</gene>
<feature type="compositionally biased region" description="Polar residues" evidence="9">
    <location>
        <begin position="525"/>
        <end position="534"/>
    </location>
</feature>
<evidence type="ECO:0000256" key="9">
    <source>
        <dbReference type="SAM" id="MobiDB-lite"/>
    </source>
</evidence>
<feature type="compositionally biased region" description="Low complexity" evidence="9">
    <location>
        <begin position="552"/>
        <end position="566"/>
    </location>
</feature>